<reference evidence="8" key="1">
    <citation type="submission" date="2018-11" db="EMBL/GenBank/DDBJ databases">
        <authorList>
            <person name="Grassa J C."/>
        </authorList>
    </citation>
    <scope>NUCLEOTIDE SEQUENCE [LARGE SCALE GENOMIC DNA]</scope>
</reference>
<dbReference type="InterPro" id="IPR000620">
    <property type="entry name" value="EamA_dom"/>
</dbReference>
<feature type="transmembrane region" description="Helical" evidence="6">
    <location>
        <begin position="227"/>
        <end position="248"/>
    </location>
</feature>
<keyword evidence="5 6" id="KW-0472">Membrane</keyword>
<evidence type="ECO:0000256" key="4">
    <source>
        <dbReference type="ARBA" id="ARBA00022989"/>
    </source>
</evidence>
<feature type="transmembrane region" description="Helical" evidence="6">
    <location>
        <begin position="52"/>
        <end position="69"/>
    </location>
</feature>
<dbReference type="SUPFAM" id="SSF103481">
    <property type="entry name" value="Multidrug resistance efflux transporter EmrE"/>
    <property type="match status" value="2"/>
</dbReference>
<feature type="transmembrane region" description="Helical" evidence="6">
    <location>
        <begin position="21"/>
        <end position="40"/>
    </location>
</feature>
<dbReference type="Pfam" id="PF00892">
    <property type="entry name" value="EamA"/>
    <property type="match status" value="2"/>
</dbReference>
<dbReference type="Gramene" id="evm.model.06.1471">
    <property type="protein sequence ID" value="cds.evm.model.06.1471"/>
    <property type="gene ID" value="evm.TU.06.1471"/>
</dbReference>
<keyword evidence="9" id="KW-1185">Reference proteome</keyword>
<feature type="domain" description="EamA" evidence="7">
    <location>
        <begin position="23"/>
        <end position="160"/>
    </location>
</feature>
<feature type="transmembrane region" description="Helical" evidence="6">
    <location>
        <begin position="111"/>
        <end position="130"/>
    </location>
</feature>
<evidence type="ECO:0000256" key="3">
    <source>
        <dbReference type="ARBA" id="ARBA00022692"/>
    </source>
</evidence>
<dbReference type="InterPro" id="IPR030184">
    <property type="entry name" value="WAT1-related"/>
</dbReference>
<feature type="transmembrane region" description="Helical" evidence="6">
    <location>
        <begin position="291"/>
        <end position="312"/>
    </location>
</feature>
<dbReference type="EnsemblPlants" id="evm.model.06.1471">
    <property type="protein sequence ID" value="cds.evm.model.06.1471"/>
    <property type="gene ID" value="evm.TU.06.1471"/>
</dbReference>
<dbReference type="GO" id="GO:0022857">
    <property type="term" value="F:transmembrane transporter activity"/>
    <property type="evidence" value="ECO:0007669"/>
    <property type="project" value="InterPro"/>
</dbReference>
<dbReference type="Proteomes" id="UP000596661">
    <property type="component" value="Chromosome 6"/>
</dbReference>
<evidence type="ECO:0000313" key="9">
    <source>
        <dbReference type="Proteomes" id="UP000596661"/>
    </source>
</evidence>
<comment type="subcellular location">
    <subcellularLocation>
        <location evidence="1">Membrane</location>
        <topology evidence="1">Multi-pass membrane protein</topology>
    </subcellularLocation>
</comment>
<proteinExistence type="inferred from homology"/>
<evidence type="ECO:0000256" key="5">
    <source>
        <dbReference type="ARBA" id="ARBA00023136"/>
    </source>
</evidence>
<dbReference type="AlphaFoldDB" id="A0A803PUM3"/>
<dbReference type="PANTHER" id="PTHR31218">
    <property type="entry name" value="WAT1-RELATED PROTEIN"/>
    <property type="match status" value="1"/>
</dbReference>
<evidence type="ECO:0000259" key="7">
    <source>
        <dbReference type="Pfam" id="PF00892"/>
    </source>
</evidence>
<accession>A0A803PUM3</accession>
<feature type="transmembrane region" description="Helical" evidence="6">
    <location>
        <begin position="263"/>
        <end position="284"/>
    </location>
</feature>
<evidence type="ECO:0000256" key="6">
    <source>
        <dbReference type="SAM" id="Phobius"/>
    </source>
</evidence>
<evidence type="ECO:0000313" key="8">
    <source>
        <dbReference type="EnsemblPlants" id="cds.evm.model.06.1471"/>
    </source>
</evidence>
<dbReference type="InterPro" id="IPR037185">
    <property type="entry name" value="EmrE-like"/>
</dbReference>
<feature type="domain" description="EamA" evidence="7">
    <location>
        <begin position="197"/>
        <end position="319"/>
    </location>
</feature>
<protein>
    <recommendedName>
        <fullName evidence="7">EamA domain-containing protein</fullName>
    </recommendedName>
</protein>
<keyword evidence="4 6" id="KW-1133">Transmembrane helix</keyword>
<feature type="transmembrane region" description="Helical" evidence="6">
    <location>
        <begin position="142"/>
        <end position="162"/>
    </location>
</feature>
<feature type="transmembrane region" description="Helical" evidence="6">
    <location>
        <begin position="195"/>
        <end position="215"/>
    </location>
</feature>
<sequence>MADLGSRRMWCSVPERLQLHGAMLALQFGYAGFHVVSRAALNMGISKLVFPVYRNIIALLLLLPFAYFLEKKERPAMNLNFTIQFFFLALIGITANQGFYLLGLENTSPTFASAIQNSVPAITFLMAVLLRIEQVRLNRKDGISKVIGTIFCVAGASVITLYKGPTIYSPSPPLLQHYSVPVVGGGDIGANGKSWTLGCVYLIGHCLSWSGWLVLQAPVLKKYPARLSVTSWTCFYGLIQFVIIAAIVERDAQAWIFHSGGEVFTIFYAGVVASGIAFAVQIWCIDRGGPVFVAVYQPVQTLVVAIMASLALGEEFYLGGFAANLKQASDSDGRIERSVREHSALMSILDRRPLSMAATLYHFPTFNSLHPYKLFFLNPSKRQELKLARYTQQNPPHKRCRFRVSSVKKFRKMKDNVELCKEIREFMAVVESHVPTMKDFSQRGRSDLAYIVRRRGYKLIGELLASSNKTDSEGFILEKRGNENKDADAVDGDGEVKKGQDEEDSVVVGDFPSSIEASVEGNCSSNLVMDINANSDDYYHVPIESALPTLARPIMCLDANEDAILRALKQSLTQLETLGAERAVLEDMLKDMKRKDDILPKLMT</sequence>
<dbReference type="EMBL" id="UZAU01000612">
    <property type="status" value="NOT_ANNOTATED_CDS"/>
    <property type="molecule type" value="Genomic_DNA"/>
</dbReference>
<comment type="similarity">
    <text evidence="2">Belongs to the drug/metabolite transporter (DMT) superfamily. Plant drug/metabolite exporter (P-DME) (TC 2.A.7.4) family.</text>
</comment>
<dbReference type="GO" id="GO:0016020">
    <property type="term" value="C:membrane"/>
    <property type="evidence" value="ECO:0007669"/>
    <property type="project" value="UniProtKB-SubCell"/>
</dbReference>
<name>A0A803PUM3_CANSA</name>
<reference evidence="8" key="2">
    <citation type="submission" date="2021-03" db="UniProtKB">
        <authorList>
            <consortium name="EnsemblPlants"/>
        </authorList>
    </citation>
    <scope>IDENTIFICATION</scope>
</reference>
<organism evidence="8 9">
    <name type="scientific">Cannabis sativa</name>
    <name type="common">Hemp</name>
    <name type="synonym">Marijuana</name>
    <dbReference type="NCBI Taxonomy" id="3483"/>
    <lineage>
        <taxon>Eukaryota</taxon>
        <taxon>Viridiplantae</taxon>
        <taxon>Streptophyta</taxon>
        <taxon>Embryophyta</taxon>
        <taxon>Tracheophyta</taxon>
        <taxon>Spermatophyta</taxon>
        <taxon>Magnoliopsida</taxon>
        <taxon>eudicotyledons</taxon>
        <taxon>Gunneridae</taxon>
        <taxon>Pentapetalae</taxon>
        <taxon>rosids</taxon>
        <taxon>fabids</taxon>
        <taxon>Rosales</taxon>
        <taxon>Cannabaceae</taxon>
        <taxon>Cannabis</taxon>
    </lineage>
</organism>
<evidence type="ECO:0000256" key="1">
    <source>
        <dbReference type="ARBA" id="ARBA00004141"/>
    </source>
</evidence>
<evidence type="ECO:0000256" key="2">
    <source>
        <dbReference type="ARBA" id="ARBA00007635"/>
    </source>
</evidence>
<keyword evidence="3 6" id="KW-0812">Transmembrane</keyword>
<feature type="transmembrane region" description="Helical" evidence="6">
    <location>
        <begin position="81"/>
        <end position="99"/>
    </location>
</feature>